<evidence type="ECO:0000313" key="3">
    <source>
        <dbReference type="Proteomes" id="UP000008867"/>
    </source>
</evidence>
<accession>E6ZQ24</accession>
<dbReference type="EMBL" id="FQ311436">
    <property type="protein sequence ID" value="CBQ69331.1"/>
    <property type="molecule type" value="Genomic_DNA"/>
</dbReference>
<dbReference type="eggNOG" id="ENOG502S0SA">
    <property type="taxonomic scope" value="Eukaryota"/>
</dbReference>
<dbReference type="AlphaFoldDB" id="E6ZQ24"/>
<proteinExistence type="predicted"/>
<keyword evidence="3" id="KW-1185">Reference proteome</keyword>
<dbReference type="OrthoDB" id="2555844at2759"/>
<dbReference type="PANTHER" id="PTHR46579:SF1">
    <property type="entry name" value="F5_8 TYPE C DOMAIN-CONTAINING PROTEIN"/>
    <property type="match status" value="1"/>
</dbReference>
<gene>
    <name evidence="2" type="ORF">sr15796</name>
</gene>
<reference evidence="2 3" key="1">
    <citation type="journal article" date="2010" name="Science">
        <title>Pathogenicity determinants in smut fungi revealed by genome comparison.</title>
        <authorList>
            <person name="Schirawski J."/>
            <person name="Mannhaupt G."/>
            <person name="Muench K."/>
            <person name="Brefort T."/>
            <person name="Schipper K."/>
            <person name="Doehlemann G."/>
            <person name="Di Stasio M."/>
            <person name="Roessel N."/>
            <person name="Mendoza-Mendoza A."/>
            <person name="Pester D."/>
            <person name="Mueller O."/>
            <person name="Winterberg B."/>
            <person name="Meyer E."/>
            <person name="Ghareeb H."/>
            <person name="Wollenberg T."/>
            <person name="Muensterkoetter M."/>
            <person name="Wong P."/>
            <person name="Walter M."/>
            <person name="Stukenbrock E."/>
            <person name="Gueldener U."/>
            <person name="Kahmann R."/>
        </authorList>
    </citation>
    <scope>NUCLEOTIDE SEQUENCE [LARGE SCALE GENOMIC DNA]</scope>
    <source>
        <strain evidence="3">SRZ2</strain>
    </source>
</reference>
<name>E6ZQ24_SPORE</name>
<dbReference type="Proteomes" id="UP000008867">
    <property type="component" value="Chromosome 15"/>
</dbReference>
<protein>
    <submittedName>
        <fullName evidence="2">Conserved hypothetical Ustilaginaceae-specific protein</fullName>
    </submittedName>
</protein>
<evidence type="ECO:0000256" key="1">
    <source>
        <dbReference type="SAM" id="MobiDB-lite"/>
    </source>
</evidence>
<dbReference type="PANTHER" id="PTHR46579">
    <property type="entry name" value="F5/8 TYPE C DOMAIN-CONTAINING PROTEIN-RELATED"/>
    <property type="match status" value="1"/>
</dbReference>
<feature type="compositionally biased region" description="Acidic residues" evidence="1">
    <location>
        <begin position="1"/>
        <end position="10"/>
    </location>
</feature>
<organism evidence="2 3">
    <name type="scientific">Sporisorium reilianum (strain SRZ2)</name>
    <name type="common">Maize head smut fungus</name>
    <dbReference type="NCBI Taxonomy" id="999809"/>
    <lineage>
        <taxon>Eukaryota</taxon>
        <taxon>Fungi</taxon>
        <taxon>Dikarya</taxon>
        <taxon>Basidiomycota</taxon>
        <taxon>Ustilaginomycotina</taxon>
        <taxon>Ustilaginomycetes</taxon>
        <taxon>Ustilaginales</taxon>
        <taxon>Ustilaginaceae</taxon>
        <taxon>Sporisorium</taxon>
    </lineage>
</organism>
<dbReference type="VEuPathDB" id="FungiDB:sr15796"/>
<feature type="region of interest" description="Disordered" evidence="1">
    <location>
        <begin position="1"/>
        <end position="47"/>
    </location>
</feature>
<dbReference type="HOGENOM" id="CLU_334993_0_0_1"/>
<sequence>MEEEEGDECFESGSDVSSAEFVEEEGDAPHDNDEPSPPNEASGAAFSLDAGRNQALRDSDAVIEALDTAESHDGVPIPPQQHRHAPPPLFDATSWEDHLYLLVIFLIAYGGILDRLATLIILIASAVLAPLLRGSDQQLQNLPAEHKTILTTSSRISITRASIRRQLGIQDDYDRYIVCPACAHLHLWNGVAGSVAAACLQCGSNLYGGRRPALTYSHRSIASILTAVLSDRRNEDAIDGWRDFVQRAEQASSKTLDTLWSGRLWQADCSNVGCSTTCNSRHMSYVTFGGNLKITLSIDWFSPFKGRYLGHHSSGAILLRIDNIPDSVVTVDCRCASIHLIGILPGPKEQTLALLTPYLKLLTDELKTLYRDEIRLKTARHPEGEYFELQICSVNAARRTDEELTCPARSKIGGVAMQRTKRKGCLYCYFDLDNLGRSHASTSRKRSSTHRQHSLACSTVDGAQQYKEDGVRYSVLHKLPYFSTPTMCPPDYMHAVHLGLCKRFFHKFLIDGCRRIGGKLPALLKVVNDTFLPSTAKRPDHRISEPSGGNPNAEQWLTFFRHQLVFHLLKIWSQSLGGAAWLQLQFEPEVVSQWCEVLTGNKLVEDVFESALLLCAIVNYMERKLIESEVKPLDKLIVRYNDQQANLLGPGWLTYNSHIAKHIPKFILQYGSSKNFSCYAFESYNGVLGNMRKATQKGGAAEDSMMRITTQWTEVERLLAECPSEIMKKELAKYIHGTHVDLGQFSEMKMAMHRMESSTQRLLIEFLNRPHKSIRGMYKASMDSTLGSDDVGITPTAQHFHSLVKESFPHPIRYSSASQGSSVNVGNTFVLVLLTLHCSLMAQILWIFKKSI</sequence>
<evidence type="ECO:0000313" key="2">
    <source>
        <dbReference type="EMBL" id="CBQ69331.1"/>
    </source>
</evidence>